<dbReference type="EMBL" id="UYJE01009781">
    <property type="protein sequence ID" value="VDI76650.1"/>
    <property type="molecule type" value="Genomic_DNA"/>
</dbReference>
<evidence type="ECO:0000313" key="1">
    <source>
        <dbReference type="EMBL" id="VDI76650.1"/>
    </source>
</evidence>
<feature type="non-terminal residue" evidence="1">
    <location>
        <position position="118"/>
    </location>
</feature>
<evidence type="ECO:0000313" key="2">
    <source>
        <dbReference type="Proteomes" id="UP000596742"/>
    </source>
</evidence>
<comment type="caution">
    <text evidence="1">The sequence shown here is derived from an EMBL/GenBank/DDBJ whole genome shotgun (WGS) entry which is preliminary data.</text>
</comment>
<reference evidence="1" key="1">
    <citation type="submission" date="2018-11" db="EMBL/GenBank/DDBJ databases">
        <authorList>
            <person name="Alioto T."/>
            <person name="Alioto T."/>
        </authorList>
    </citation>
    <scope>NUCLEOTIDE SEQUENCE</scope>
</reference>
<dbReference type="OrthoDB" id="424753at2759"/>
<keyword evidence="2" id="KW-1185">Reference proteome</keyword>
<protein>
    <submittedName>
        <fullName evidence="1">Uncharacterized protein</fullName>
    </submittedName>
</protein>
<dbReference type="Proteomes" id="UP000596742">
    <property type="component" value="Unassembled WGS sequence"/>
</dbReference>
<proteinExistence type="predicted"/>
<dbReference type="AlphaFoldDB" id="A0A8B6HAL5"/>
<organism evidence="1 2">
    <name type="scientific">Mytilus galloprovincialis</name>
    <name type="common">Mediterranean mussel</name>
    <dbReference type="NCBI Taxonomy" id="29158"/>
    <lineage>
        <taxon>Eukaryota</taxon>
        <taxon>Metazoa</taxon>
        <taxon>Spiralia</taxon>
        <taxon>Lophotrochozoa</taxon>
        <taxon>Mollusca</taxon>
        <taxon>Bivalvia</taxon>
        <taxon>Autobranchia</taxon>
        <taxon>Pteriomorphia</taxon>
        <taxon>Mytilida</taxon>
        <taxon>Mytiloidea</taxon>
        <taxon>Mytilidae</taxon>
        <taxon>Mytilinae</taxon>
        <taxon>Mytilus</taxon>
    </lineage>
</organism>
<name>A0A8B6HAL5_MYTGA</name>
<gene>
    <name evidence="1" type="ORF">MGAL_10B060818</name>
</gene>
<accession>A0A8B6HAL5</accession>
<sequence>TLKGNTGTYTLSWDGLILIVENKDKKQYAAIQEDCYKSTNLMSTRGSMFTQDVIPPGHRQLIFLLTRINQRSGYCIQYASSYISSSSSMLDYYGHKTKSHLPDISRELECLHIPRPIR</sequence>